<keyword evidence="2" id="KW-1185">Reference proteome</keyword>
<evidence type="ECO:0000313" key="2">
    <source>
        <dbReference type="Proteomes" id="UP000009273"/>
    </source>
</evidence>
<dbReference type="GeneID" id="18563250"/>
<dbReference type="RefSeq" id="YP_009015342.1">
    <property type="nucleotide sequence ID" value="NC_023719.1"/>
</dbReference>
<evidence type="ECO:0000313" key="1">
    <source>
        <dbReference type="EMBL" id="AEO93302.1"/>
    </source>
</evidence>
<name>G3MBA1_9CAUD</name>
<accession>G3MBA1</accession>
<proteinExistence type="predicted"/>
<dbReference type="KEGG" id="vg:18563250"/>
<protein>
    <submittedName>
        <fullName evidence="1">Gp31</fullName>
    </submittedName>
</protein>
<dbReference type="Proteomes" id="UP000009273">
    <property type="component" value="Segment"/>
</dbReference>
<reference evidence="1 2" key="1">
    <citation type="submission" date="2011-09" db="EMBL/GenBank/DDBJ databases">
        <authorList>
            <person name="Pope W.H."/>
            <person name="Pedulla M.L."/>
            <person name="Ford M.E."/>
            <person name="Peebles C.L."/>
            <person name="Hatfull G.H."/>
            <person name="Hendrix R.W."/>
        </authorList>
    </citation>
    <scope>NUCLEOTIDE SEQUENCE [LARGE SCALE GENOMIC DNA]</scope>
    <source>
        <strain evidence="1">G</strain>
    </source>
</reference>
<dbReference type="EMBL" id="JN638751">
    <property type="protein sequence ID" value="AEO93302.1"/>
    <property type="molecule type" value="Genomic_DNA"/>
</dbReference>
<organism evidence="1 2">
    <name type="scientific">Bacillus phage G</name>
    <dbReference type="NCBI Taxonomy" id="2884420"/>
    <lineage>
        <taxon>Viruses</taxon>
        <taxon>Duplodnaviria</taxon>
        <taxon>Heunggongvirae</taxon>
        <taxon>Uroviricota</taxon>
        <taxon>Caudoviricetes</taxon>
        <taxon>Donellivirus</taxon>
        <taxon>Donellivirus gee</taxon>
    </lineage>
</organism>
<gene>
    <name evidence="1" type="primary">31</name>
    <name evidence="1" type="ORF">G_31</name>
</gene>
<sequence length="105" mass="12648">MGMSTAICKNEVERFELVKQNYNGNLPKFIKEVHMNLEIPKGFSYQQLDYGSKGMSLTKRELLNIFEHNLNSKYLMLWQKEYCEEIIEFVKNHEDRTFMLVRYEI</sequence>